<organism evidence="1 2">
    <name type="scientific">Labeo rohita</name>
    <name type="common">Indian major carp</name>
    <name type="synonym">Cyprinus rohita</name>
    <dbReference type="NCBI Taxonomy" id="84645"/>
    <lineage>
        <taxon>Eukaryota</taxon>
        <taxon>Metazoa</taxon>
        <taxon>Chordata</taxon>
        <taxon>Craniata</taxon>
        <taxon>Vertebrata</taxon>
        <taxon>Euteleostomi</taxon>
        <taxon>Actinopterygii</taxon>
        <taxon>Neopterygii</taxon>
        <taxon>Teleostei</taxon>
        <taxon>Ostariophysi</taxon>
        <taxon>Cypriniformes</taxon>
        <taxon>Cyprinidae</taxon>
        <taxon>Labeoninae</taxon>
        <taxon>Labeonini</taxon>
        <taxon>Labeo</taxon>
    </lineage>
</organism>
<dbReference type="EMBL" id="QBIY01012702">
    <property type="protein sequence ID" value="RXN18777.1"/>
    <property type="molecule type" value="Genomic_DNA"/>
</dbReference>
<comment type="caution">
    <text evidence="1">The sequence shown here is derived from an EMBL/GenBank/DDBJ whole genome shotgun (WGS) entry which is preliminary data.</text>
</comment>
<accession>A0A498MP67</accession>
<keyword evidence="2" id="KW-1185">Reference proteome</keyword>
<evidence type="ECO:0000313" key="1">
    <source>
        <dbReference type="EMBL" id="RXN18777.1"/>
    </source>
</evidence>
<protein>
    <submittedName>
        <fullName evidence="1">Uncharacterized protein</fullName>
    </submittedName>
</protein>
<dbReference type="Proteomes" id="UP000290572">
    <property type="component" value="Unassembled WGS sequence"/>
</dbReference>
<dbReference type="AlphaFoldDB" id="A0A498MP67"/>
<evidence type="ECO:0000313" key="2">
    <source>
        <dbReference type="Proteomes" id="UP000290572"/>
    </source>
</evidence>
<proteinExistence type="predicted"/>
<name>A0A498MP67_LABRO</name>
<reference evidence="1 2" key="1">
    <citation type="submission" date="2018-03" db="EMBL/GenBank/DDBJ databases">
        <title>Draft genome sequence of Rohu Carp (Labeo rohita).</title>
        <authorList>
            <person name="Das P."/>
            <person name="Kushwaha B."/>
            <person name="Joshi C.G."/>
            <person name="Kumar D."/>
            <person name="Nagpure N.S."/>
            <person name="Sahoo L."/>
            <person name="Das S.P."/>
            <person name="Bit A."/>
            <person name="Patnaik S."/>
            <person name="Meher P.K."/>
            <person name="Jayasankar P."/>
            <person name="Koringa P.G."/>
            <person name="Patel N.V."/>
            <person name="Hinsu A.T."/>
            <person name="Kumar R."/>
            <person name="Pandey M."/>
            <person name="Agarwal S."/>
            <person name="Srivastava S."/>
            <person name="Singh M."/>
            <person name="Iquebal M.A."/>
            <person name="Jaiswal S."/>
            <person name="Angadi U.B."/>
            <person name="Kumar N."/>
            <person name="Raza M."/>
            <person name="Shah T.M."/>
            <person name="Rai A."/>
            <person name="Jena J.K."/>
        </authorList>
    </citation>
    <scope>NUCLEOTIDE SEQUENCE [LARGE SCALE GENOMIC DNA]</scope>
    <source>
        <strain evidence="1">DASCIFA01</strain>
        <tissue evidence="1">Testis</tissue>
    </source>
</reference>
<sequence>MRILTLHVRLFVNAKPSAVQPKVRGPPREDDLGSQPHVRWGIKAHDDYLPSFEESYDDTNLSWRRTPTPFTGEGAEPSWLHEDSMQYSSTSLYDTRRESLELSGSARVEGAVQCDQVLEHWPMPPLLLPEDSLVPEVEEGEVELPPPPWPSSDYPPKSAVVEEQQVVIVINRMMSELRFMTV</sequence>
<gene>
    <name evidence="1" type="ORF">ROHU_026070</name>
</gene>